<dbReference type="InterPro" id="IPR012312">
    <property type="entry name" value="Hemerythrin-like"/>
</dbReference>
<dbReference type="SUPFAM" id="SSF47188">
    <property type="entry name" value="Hemerythrin-like"/>
    <property type="match status" value="1"/>
</dbReference>
<dbReference type="PROSITE" id="PS00550">
    <property type="entry name" value="HEMERYTHRINS"/>
    <property type="match status" value="1"/>
</dbReference>
<sequence length="234" mass="26783">MPVYFAWKPALSVFVEAIDNQHKELYRRLDRFMDSVLRGEGKQEVGQILKFLIDYCVVHFGTEELYMEKHGYPGYPAHKKAHERLTLDVLNIQRQIEEGITSQHIISLINQLGDWVTEHIEKMDKELGAYLGIAQGESPASLRGALPLRHSDGFTDSSVEQGERACGHLGECSMLFQRFRDPESSKFWKTRYCVSSRCTDCERKKLIDRGTQAIDVPITLLPDGQHLQSLAQYP</sequence>
<dbReference type="CDD" id="cd12107">
    <property type="entry name" value="Hemerythrin"/>
    <property type="match status" value="1"/>
</dbReference>
<feature type="domain" description="Hemerythrin-like" evidence="5">
    <location>
        <begin position="14"/>
        <end position="130"/>
    </location>
</feature>
<evidence type="ECO:0000256" key="1">
    <source>
        <dbReference type="ARBA" id="ARBA00010587"/>
    </source>
</evidence>
<name>A0A9D6V384_9BACT</name>
<dbReference type="AlphaFoldDB" id="A0A9D6V384"/>
<gene>
    <name evidence="6" type="ORF">HY912_02610</name>
</gene>
<dbReference type="InterPro" id="IPR035938">
    <property type="entry name" value="Hemerythrin-like_sf"/>
</dbReference>
<dbReference type="PANTHER" id="PTHR37164">
    <property type="entry name" value="BACTERIOHEMERYTHRIN"/>
    <property type="match status" value="1"/>
</dbReference>
<evidence type="ECO:0000256" key="2">
    <source>
        <dbReference type="ARBA" id="ARBA00022621"/>
    </source>
</evidence>
<reference evidence="6" key="1">
    <citation type="submission" date="2020-07" db="EMBL/GenBank/DDBJ databases">
        <title>Huge and variable diversity of episymbiotic CPR bacteria and DPANN archaea in groundwater ecosystems.</title>
        <authorList>
            <person name="He C.Y."/>
            <person name="Keren R."/>
            <person name="Whittaker M."/>
            <person name="Farag I.F."/>
            <person name="Doudna J."/>
            <person name="Cate J.H.D."/>
            <person name="Banfield J.F."/>
        </authorList>
    </citation>
    <scope>NUCLEOTIDE SEQUENCE</scope>
    <source>
        <strain evidence="6">NC_groundwater_1664_Pr3_B-0.1um_52_9</strain>
    </source>
</reference>
<evidence type="ECO:0000259" key="5">
    <source>
        <dbReference type="Pfam" id="PF01814"/>
    </source>
</evidence>
<keyword evidence="2" id="KW-0561">Oxygen transport</keyword>
<evidence type="ECO:0000256" key="3">
    <source>
        <dbReference type="ARBA" id="ARBA00022723"/>
    </source>
</evidence>
<comment type="similarity">
    <text evidence="1">Belongs to the hemerythrin family.</text>
</comment>
<keyword evidence="2" id="KW-0813">Transport</keyword>
<dbReference type="InterPro" id="IPR050669">
    <property type="entry name" value="Hemerythrin"/>
</dbReference>
<dbReference type="Gene3D" id="1.20.120.50">
    <property type="entry name" value="Hemerythrin-like"/>
    <property type="match status" value="1"/>
</dbReference>
<evidence type="ECO:0000256" key="4">
    <source>
        <dbReference type="ARBA" id="ARBA00023004"/>
    </source>
</evidence>
<keyword evidence="4" id="KW-0408">Iron</keyword>
<dbReference type="GO" id="GO:0046872">
    <property type="term" value="F:metal ion binding"/>
    <property type="evidence" value="ECO:0007669"/>
    <property type="project" value="UniProtKB-KW"/>
</dbReference>
<organism evidence="6 7">
    <name type="scientific">Desulfomonile tiedjei</name>
    <dbReference type="NCBI Taxonomy" id="2358"/>
    <lineage>
        <taxon>Bacteria</taxon>
        <taxon>Pseudomonadati</taxon>
        <taxon>Thermodesulfobacteriota</taxon>
        <taxon>Desulfomonilia</taxon>
        <taxon>Desulfomonilales</taxon>
        <taxon>Desulfomonilaceae</taxon>
        <taxon>Desulfomonile</taxon>
    </lineage>
</organism>
<protein>
    <submittedName>
        <fullName evidence="6">Hemerythrin family protein</fullName>
    </submittedName>
</protein>
<dbReference type="NCBIfam" id="TIGR02481">
    <property type="entry name" value="hemeryth_dom"/>
    <property type="match status" value="1"/>
</dbReference>
<dbReference type="PANTHER" id="PTHR37164:SF1">
    <property type="entry name" value="BACTERIOHEMERYTHRIN"/>
    <property type="match status" value="1"/>
</dbReference>
<evidence type="ECO:0000313" key="7">
    <source>
        <dbReference type="Proteomes" id="UP000807825"/>
    </source>
</evidence>
<dbReference type="Pfam" id="PF01814">
    <property type="entry name" value="Hemerythrin"/>
    <property type="match status" value="1"/>
</dbReference>
<dbReference type="InterPro" id="IPR012827">
    <property type="entry name" value="Hemerythrin_metal-bd"/>
</dbReference>
<dbReference type="GO" id="GO:0005344">
    <property type="term" value="F:oxygen carrier activity"/>
    <property type="evidence" value="ECO:0007669"/>
    <property type="project" value="UniProtKB-KW"/>
</dbReference>
<proteinExistence type="inferred from homology"/>
<evidence type="ECO:0000313" key="6">
    <source>
        <dbReference type="EMBL" id="MBI5248362.1"/>
    </source>
</evidence>
<dbReference type="Proteomes" id="UP000807825">
    <property type="component" value="Unassembled WGS sequence"/>
</dbReference>
<keyword evidence="3" id="KW-0479">Metal-binding</keyword>
<dbReference type="EMBL" id="JACRDE010000076">
    <property type="protein sequence ID" value="MBI5248362.1"/>
    <property type="molecule type" value="Genomic_DNA"/>
</dbReference>
<comment type="caution">
    <text evidence="6">The sequence shown here is derived from an EMBL/GenBank/DDBJ whole genome shotgun (WGS) entry which is preliminary data.</text>
</comment>
<dbReference type="InterPro" id="IPR016131">
    <property type="entry name" value="Haemerythrin_Fe_BS"/>
</dbReference>
<dbReference type="NCBIfam" id="NF033749">
    <property type="entry name" value="bact_hemeryth"/>
    <property type="match status" value="1"/>
</dbReference>
<accession>A0A9D6V384</accession>